<protein>
    <submittedName>
        <fullName evidence="1">Uncharacterized protein</fullName>
    </submittedName>
</protein>
<keyword evidence="2" id="KW-1185">Reference proteome</keyword>
<evidence type="ECO:0000313" key="2">
    <source>
        <dbReference type="Proteomes" id="UP001153076"/>
    </source>
</evidence>
<proteinExistence type="predicted"/>
<dbReference type="AlphaFoldDB" id="A0A9Q1KF64"/>
<dbReference type="InterPro" id="IPR012349">
    <property type="entry name" value="Split_barrel_FMN-bd"/>
</dbReference>
<evidence type="ECO:0000313" key="1">
    <source>
        <dbReference type="EMBL" id="KAJ8441741.1"/>
    </source>
</evidence>
<dbReference type="OrthoDB" id="434253at2759"/>
<accession>A0A9Q1KF64</accession>
<comment type="caution">
    <text evidence="1">The sequence shown here is derived from an EMBL/GenBank/DDBJ whole genome shotgun (WGS) entry which is preliminary data.</text>
</comment>
<sequence length="170" mass="18995">MICWYFTDSWEQFRINGMVDVIDGSDPDPAKLQCSVKTCLFSNDSLGKPLPEHEKDKSVEYTLTSSSQALQQEEDVMQQREKSWFASSLRSRMQYLGPDLDLPSIKEELPKNISLDPSVSPVGAFCLLVLDPEKSARICKCKAEPSMLDMVTTKGNVQREGTRNGGNVSP</sequence>
<dbReference type="Proteomes" id="UP001153076">
    <property type="component" value="Unassembled WGS sequence"/>
</dbReference>
<dbReference type="Gene3D" id="2.30.110.10">
    <property type="entry name" value="Electron Transport, Fmn-binding Protein, Chain A"/>
    <property type="match status" value="1"/>
</dbReference>
<reference evidence="1" key="1">
    <citation type="submission" date="2022-04" db="EMBL/GenBank/DDBJ databases">
        <title>Carnegiea gigantea Genome sequencing and assembly v2.</title>
        <authorList>
            <person name="Copetti D."/>
            <person name="Sanderson M.J."/>
            <person name="Burquez A."/>
            <person name="Wojciechowski M.F."/>
        </authorList>
    </citation>
    <scope>NUCLEOTIDE SEQUENCE</scope>
    <source>
        <strain evidence="1">SGP5-SGP5p</strain>
        <tissue evidence="1">Aerial part</tissue>
    </source>
</reference>
<dbReference type="EMBL" id="JAKOGI010000155">
    <property type="protein sequence ID" value="KAJ8441741.1"/>
    <property type="molecule type" value="Genomic_DNA"/>
</dbReference>
<gene>
    <name evidence="1" type="ORF">Cgig2_009170</name>
</gene>
<organism evidence="1 2">
    <name type="scientific">Carnegiea gigantea</name>
    <dbReference type="NCBI Taxonomy" id="171969"/>
    <lineage>
        <taxon>Eukaryota</taxon>
        <taxon>Viridiplantae</taxon>
        <taxon>Streptophyta</taxon>
        <taxon>Embryophyta</taxon>
        <taxon>Tracheophyta</taxon>
        <taxon>Spermatophyta</taxon>
        <taxon>Magnoliopsida</taxon>
        <taxon>eudicotyledons</taxon>
        <taxon>Gunneridae</taxon>
        <taxon>Pentapetalae</taxon>
        <taxon>Caryophyllales</taxon>
        <taxon>Cactineae</taxon>
        <taxon>Cactaceae</taxon>
        <taxon>Cactoideae</taxon>
        <taxon>Echinocereeae</taxon>
        <taxon>Carnegiea</taxon>
    </lineage>
</organism>
<name>A0A9Q1KF64_9CARY</name>